<dbReference type="CDD" id="cd06464">
    <property type="entry name" value="ACD_sHsps-like"/>
    <property type="match status" value="1"/>
</dbReference>
<comment type="similarity">
    <text evidence="2 3">Belongs to the small heat shock protein (HSP20) family.</text>
</comment>
<proteinExistence type="evidence at transcript level"/>
<keyword evidence="1 5" id="KW-0346">Stress response</keyword>
<organism evidence="5">
    <name type="scientific">Laccaria bicolor</name>
    <name type="common">Bicoloured deceiver</name>
    <name type="synonym">Laccaria laccata var. bicolor</name>
    <dbReference type="NCBI Taxonomy" id="29883"/>
    <lineage>
        <taxon>Eukaryota</taxon>
        <taxon>Fungi</taxon>
        <taxon>Dikarya</taxon>
        <taxon>Basidiomycota</taxon>
        <taxon>Agaricomycotina</taxon>
        <taxon>Agaricomycetes</taxon>
        <taxon>Agaricomycetidae</taxon>
        <taxon>Agaricales</taxon>
        <taxon>Agaricineae</taxon>
        <taxon>Hydnangiaceae</taxon>
        <taxon>Laccaria</taxon>
    </lineage>
</organism>
<dbReference type="PROSITE" id="PS01031">
    <property type="entry name" value="SHSP"/>
    <property type="match status" value="1"/>
</dbReference>
<dbReference type="EMBL" id="AY117412">
    <property type="protein sequence ID" value="AAM78595.1"/>
    <property type="molecule type" value="mRNA"/>
</dbReference>
<feature type="domain" description="SHSP" evidence="4">
    <location>
        <begin position="42"/>
        <end position="155"/>
    </location>
</feature>
<dbReference type="PANTHER" id="PTHR11527">
    <property type="entry name" value="HEAT-SHOCK PROTEIN 20 FAMILY MEMBER"/>
    <property type="match status" value="1"/>
</dbReference>
<evidence type="ECO:0000259" key="4">
    <source>
        <dbReference type="PROSITE" id="PS01031"/>
    </source>
</evidence>
<dbReference type="InterPro" id="IPR002068">
    <property type="entry name" value="A-crystallin/Hsp20_dom"/>
</dbReference>
<evidence type="ECO:0000256" key="1">
    <source>
        <dbReference type="ARBA" id="ARBA00023016"/>
    </source>
</evidence>
<evidence type="ECO:0000256" key="3">
    <source>
        <dbReference type="RuleBase" id="RU003616"/>
    </source>
</evidence>
<dbReference type="SUPFAM" id="SSF49764">
    <property type="entry name" value="HSP20-like chaperones"/>
    <property type="match status" value="1"/>
</dbReference>
<reference evidence="5" key="1">
    <citation type="submission" date="2016-12" db="EMBL/GenBank/DDBJ databases">
        <title>Symbiotic regulation of a low molecular weight heat shock protein from Laccaria bicolor.</title>
        <authorList>
            <person name="Hiremath S."/>
            <person name="Lehtoma K."/>
        </authorList>
    </citation>
    <scope>NUCLEOTIDE SEQUENCE</scope>
</reference>
<dbReference type="InterPro" id="IPR008978">
    <property type="entry name" value="HSP20-like_chaperone"/>
</dbReference>
<protein>
    <submittedName>
        <fullName evidence="5">Small heat shock protein</fullName>
    </submittedName>
</protein>
<accession>Q8NJ78</accession>
<name>Q8NJ78_LACBI</name>
<dbReference type="Gene3D" id="2.60.40.790">
    <property type="match status" value="1"/>
</dbReference>
<dbReference type="AlphaFoldDB" id="Q8NJ78"/>
<evidence type="ECO:0000313" key="5">
    <source>
        <dbReference type="EMBL" id="AAM78595.1"/>
    </source>
</evidence>
<dbReference type="InterPro" id="IPR031107">
    <property type="entry name" value="Small_HSP"/>
</dbReference>
<evidence type="ECO:0000256" key="2">
    <source>
        <dbReference type="PROSITE-ProRule" id="PRU00285"/>
    </source>
</evidence>
<sequence length="155" mass="17556">MSVFYYEPYYDFDRLLDGIFTPRTARNGVHKRALQSDATPEGAVRALKPRMDLHEDKEKNLVTATFEFPGSKKEDVHLEIHNGRLVVSVENKISEEHDESGYAVRERRYGKFSRTLQLPQGVKDDEIKAGMEDGVLTVTFPKSGAELAPKKISIS</sequence>
<dbReference type="Pfam" id="PF00011">
    <property type="entry name" value="HSP20"/>
    <property type="match status" value="1"/>
</dbReference>